<dbReference type="Proteomes" id="UP000298656">
    <property type="component" value="Chromosome 2"/>
</dbReference>
<dbReference type="AlphaFoldDB" id="A0A4P8IZQ6"/>
<gene>
    <name evidence="1" type="ORF">FAZ95_26990</name>
</gene>
<dbReference type="SUPFAM" id="SSF50939">
    <property type="entry name" value="Sialidases"/>
    <property type="match status" value="1"/>
</dbReference>
<dbReference type="OrthoDB" id="9764969at2"/>
<dbReference type="Gene3D" id="2.120.10.10">
    <property type="match status" value="1"/>
</dbReference>
<evidence type="ECO:0000313" key="2">
    <source>
        <dbReference type="Proteomes" id="UP000298656"/>
    </source>
</evidence>
<proteinExistence type="predicted"/>
<dbReference type="EMBL" id="CP040078">
    <property type="protein sequence ID" value="QCP52784.1"/>
    <property type="molecule type" value="Genomic_DNA"/>
</dbReference>
<dbReference type="InterPro" id="IPR015943">
    <property type="entry name" value="WD40/YVTN_repeat-like_dom_sf"/>
</dbReference>
<dbReference type="Gene3D" id="2.130.10.10">
    <property type="entry name" value="YVTN repeat-like/Quinoprotein amine dehydrogenase"/>
    <property type="match status" value="1"/>
</dbReference>
<dbReference type="KEGG" id="tvl:FAZ95_26990"/>
<organism evidence="1 2">
    <name type="scientific">Trinickia violacea</name>
    <dbReference type="NCBI Taxonomy" id="2571746"/>
    <lineage>
        <taxon>Bacteria</taxon>
        <taxon>Pseudomonadati</taxon>
        <taxon>Pseudomonadota</taxon>
        <taxon>Betaproteobacteria</taxon>
        <taxon>Burkholderiales</taxon>
        <taxon>Burkholderiaceae</taxon>
        <taxon>Trinickia</taxon>
    </lineage>
</organism>
<dbReference type="RefSeq" id="WP_137335555.1">
    <property type="nucleotide sequence ID" value="NZ_CP040078.1"/>
</dbReference>
<dbReference type="InterPro" id="IPR036278">
    <property type="entry name" value="Sialidase_sf"/>
</dbReference>
<sequence length="565" mass="58860">MKSITKGLSSFIFQGLAGGGIIALTYAISPGAQAQTLGPPVQVAAGDPFSGCSADQLHAQESAFGSILYPATSIEPWVAADPTNSSRLLVGHQQDRWDDGGSRGSVGVVSNDAGSSWANSIPSGATKCTGGVFRRASDPWVDFAQDGTAFFMSLVLDPMKPTTPFGARNSGMLVSRSVDHGATWQTPVTLIRSTSPHVLNDKNSLTADPTANGYVYAVWDQLSVFPQTTDAAQLLAGNDGVAIARQLLNSTAGGSSVCAPFTKPPCKGGAPAFKFNFTGPSFFSRSTDNGVTWSTAAPIYQPGTNAQTIDNIVRVLPDGNLLDFFTAINVPAPGNLNIGYIASTDKGGTWSGPAFASDIQVVGVVTPDSGQAMRDASLLYSIAVNPVTGAIYLAWQDDRFSTGTCTTPTGSIPVDGIVFSESDNGGATWSAPVMINQTPANATNPCRQQAFIPAVVATGDGKTIVVTYYDFRNDTNTPTGFEGTDYFALFCPAASACTNPANWGNEQRLTTASFNILDAPVARGHFLGDYMGLAASGPTTVYPVFGIATGLNVTAEFTREISGLP</sequence>
<protein>
    <submittedName>
        <fullName evidence="1">Exo-alpha-sialidase</fullName>
    </submittedName>
</protein>
<name>A0A4P8IZQ6_9BURK</name>
<keyword evidence="2" id="KW-1185">Reference proteome</keyword>
<evidence type="ECO:0000313" key="1">
    <source>
        <dbReference type="EMBL" id="QCP52784.1"/>
    </source>
</evidence>
<accession>A0A4P8IZQ6</accession>
<dbReference type="CDD" id="cd15482">
    <property type="entry name" value="Sialidase_non-viral"/>
    <property type="match status" value="1"/>
</dbReference>
<reference evidence="1 2" key="1">
    <citation type="submission" date="2019-05" db="EMBL/GenBank/DDBJ databases">
        <title>Burkholderia sp. DHOD12, isolated from subtropical forest soil.</title>
        <authorList>
            <person name="Gao Z.-H."/>
            <person name="Qiu L.-H."/>
        </authorList>
    </citation>
    <scope>NUCLEOTIDE SEQUENCE [LARGE SCALE GENOMIC DNA]</scope>
    <source>
        <strain evidence="1 2">DHOD12</strain>
    </source>
</reference>